<dbReference type="Proteomes" id="UP000054653">
    <property type="component" value="Unassembled WGS sequence"/>
</dbReference>
<evidence type="ECO:0000256" key="1">
    <source>
        <dbReference type="SAM" id="MobiDB-lite"/>
    </source>
</evidence>
<proteinExistence type="predicted"/>
<evidence type="ECO:0008006" key="4">
    <source>
        <dbReference type="Google" id="ProtNLM"/>
    </source>
</evidence>
<reference evidence="2 3" key="1">
    <citation type="submission" date="2015-01" db="EMBL/GenBank/DDBJ databases">
        <title>Evolution of Trichinella species and genotypes.</title>
        <authorList>
            <person name="Korhonen P.K."/>
            <person name="Edoardo P."/>
            <person name="Giuseppe L.R."/>
            <person name="Gasser R.B."/>
        </authorList>
    </citation>
    <scope>NUCLEOTIDE SEQUENCE [LARGE SCALE GENOMIC DNA]</scope>
    <source>
        <strain evidence="2">ISS120</strain>
    </source>
</reference>
<dbReference type="OMA" id="VHFECAV"/>
<gene>
    <name evidence="2" type="ORF">T03_13602</name>
</gene>
<feature type="non-terminal residue" evidence="2">
    <location>
        <position position="109"/>
    </location>
</feature>
<accession>A0A0V1C612</accession>
<evidence type="ECO:0000313" key="2">
    <source>
        <dbReference type="EMBL" id="KRY44430.1"/>
    </source>
</evidence>
<evidence type="ECO:0000313" key="3">
    <source>
        <dbReference type="Proteomes" id="UP000054653"/>
    </source>
</evidence>
<dbReference type="EMBL" id="JYDI01000596">
    <property type="protein sequence ID" value="KRY44430.1"/>
    <property type="molecule type" value="Genomic_DNA"/>
</dbReference>
<feature type="region of interest" description="Disordered" evidence="1">
    <location>
        <begin position="62"/>
        <end position="86"/>
    </location>
</feature>
<name>A0A0V1C612_TRIBR</name>
<keyword evidence="3" id="KW-1185">Reference proteome</keyword>
<dbReference type="AlphaFoldDB" id="A0A0V1C612"/>
<comment type="caution">
    <text evidence="2">The sequence shown here is derived from an EMBL/GenBank/DDBJ whole genome shotgun (WGS) entry which is preliminary data.</text>
</comment>
<protein>
    <recommendedName>
        <fullName evidence="4">ZP domain-containing protein</fullName>
    </recommendedName>
</protein>
<feature type="compositionally biased region" description="Basic and acidic residues" evidence="1">
    <location>
        <begin position="62"/>
        <end position="82"/>
    </location>
</feature>
<sequence length="109" mass="12712">ESSWEVWTNRVEVQRKDDRARDSCVPERKAFELPLETTVVARIFVHFECAVATCSVSGVRESEDVREGDRRQQEFLDPDRSPRRGRYTLSTLNYTVHLPCGRTNERLVN</sequence>
<organism evidence="2 3">
    <name type="scientific">Trichinella britovi</name>
    <name type="common">Parasitic roundworm</name>
    <dbReference type="NCBI Taxonomy" id="45882"/>
    <lineage>
        <taxon>Eukaryota</taxon>
        <taxon>Metazoa</taxon>
        <taxon>Ecdysozoa</taxon>
        <taxon>Nematoda</taxon>
        <taxon>Enoplea</taxon>
        <taxon>Dorylaimia</taxon>
        <taxon>Trichinellida</taxon>
        <taxon>Trichinellidae</taxon>
        <taxon>Trichinella</taxon>
    </lineage>
</organism>
<feature type="non-terminal residue" evidence="2">
    <location>
        <position position="1"/>
    </location>
</feature>